<dbReference type="CDD" id="cd01296">
    <property type="entry name" value="Imidazolone-5PH"/>
    <property type="match status" value="1"/>
</dbReference>
<protein>
    <recommendedName>
        <fullName evidence="6">Probable imidazolonepropionase</fullName>
        <ecNumber evidence="5">3.5.2.7</ecNumber>
    </recommendedName>
</protein>
<dbReference type="Gene3D" id="2.30.40.10">
    <property type="entry name" value="Urease, subunit C, domain 1"/>
    <property type="match status" value="1"/>
</dbReference>
<sequence length="742" mass="82599">MAFSDPLPVLSLHDCCFSPYTNETPVLYQDDHQRVNKDHLTPRSQDQIEIVCLDLFESDHGDGGRDVIVIDKQLAAEIRTLRNKIKKAVRTVDQELITGPVDIEKNHTSEFFSLRDVSQQCAALCADLENMQADYWKWKVLLIEDCKTLDELRQPPLSQQRADLFLAIIVSLKEAMQYRHRTAGEFVKYSFHKAVATLSPERQKLMKEINGEINRLADKIDKYFQLAKYPHNPIVMKREIKSDLKTAFESIMDKLAAFREKFFAEFGKASKSMSEVREEEEEMYQRKELELKVCQIRLQQAFLSESGKMSRKYKLLVEHARQIVQVCACGERVLSGNSMKSVAVLEGAEGGYSVLVDRAGIIADLGKSDELATKYNREDVDNIIDATGKCVIPGLVDAHTHAVWAGDRVHEFAMKLAGATYMDIHRMGGGIHYTVNHTCAASEETLLSLLLNRMRQISQSGTTFVEVKSGYGLNLENEVKMLRVIDRARKVVPLEISSTYCGAHAVPKQTTAAEATQDILQTHIPHITSLVREGQLRVDNIDVFCEVGVFDVPQTRAILQAGKDAGMQINFHGEELNQLRSAEMGAELGAHAISHLEEVSPEGIAAMARSGTVAVALPTTAYMLRLRPPPVRDMIAEGVAVALGSDFNPNAHCLAMPVVMNLACVILHMSMPEALVAATINAAHALGQSAMHGSVEKGKWGNLLLLNAPTWEHLIYQLGCHNDVISAVIFKGDVVHQRTEQH</sequence>
<evidence type="ECO:0000313" key="14">
    <source>
        <dbReference type="Proteomes" id="UP001283361"/>
    </source>
</evidence>
<keyword evidence="11" id="KW-0408">Iron</keyword>
<dbReference type="GO" id="GO:0019556">
    <property type="term" value="P:L-histidine catabolic process to glutamate and formamide"/>
    <property type="evidence" value="ECO:0007669"/>
    <property type="project" value="InterPro"/>
</dbReference>
<dbReference type="EMBL" id="JAWDGP010000188">
    <property type="protein sequence ID" value="KAK3803087.1"/>
    <property type="molecule type" value="Genomic_DNA"/>
</dbReference>
<dbReference type="PANTHER" id="PTHR42752">
    <property type="entry name" value="IMIDAZOLONEPROPIONASE"/>
    <property type="match status" value="1"/>
</dbReference>
<dbReference type="InterPro" id="IPR006680">
    <property type="entry name" value="Amidohydro-rel"/>
</dbReference>
<organism evidence="13 14">
    <name type="scientific">Elysia crispata</name>
    <name type="common">lettuce slug</name>
    <dbReference type="NCBI Taxonomy" id="231223"/>
    <lineage>
        <taxon>Eukaryota</taxon>
        <taxon>Metazoa</taxon>
        <taxon>Spiralia</taxon>
        <taxon>Lophotrochozoa</taxon>
        <taxon>Mollusca</taxon>
        <taxon>Gastropoda</taxon>
        <taxon>Heterobranchia</taxon>
        <taxon>Euthyneura</taxon>
        <taxon>Panpulmonata</taxon>
        <taxon>Sacoglossa</taxon>
        <taxon>Placobranchoidea</taxon>
        <taxon>Plakobranchidae</taxon>
        <taxon>Elysia</taxon>
    </lineage>
</organism>
<dbReference type="InterPro" id="IPR011059">
    <property type="entry name" value="Metal-dep_hydrolase_composite"/>
</dbReference>
<evidence type="ECO:0000259" key="12">
    <source>
        <dbReference type="Pfam" id="PF01979"/>
    </source>
</evidence>
<evidence type="ECO:0000256" key="2">
    <source>
        <dbReference type="ARBA" id="ARBA00001965"/>
    </source>
</evidence>
<name>A0AAE1EDN1_9GAST</name>
<dbReference type="SUPFAM" id="SSF51338">
    <property type="entry name" value="Composite domain of metallo-dependent hydrolases"/>
    <property type="match status" value="1"/>
</dbReference>
<evidence type="ECO:0000256" key="6">
    <source>
        <dbReference type="ARBA" id="ARBA00013406"/>
    </source>
</evidence>
<dbReference type="EC" id="3.5.2.7" evidence="5"/>
<evidence type="ECO:0000256" key="1">
    <source>
        <dbReference type="ARBA" id="ARBA00000853"/>
    </source>
</evidence>
<evidence type="ECO:0000256" key="9">
    <source>
        <dbReference type="ARBA" id="ARBA00022808"/>
    </source>
</evidence>
<dbReference type="GO" id="GO:0046872">
    <property type="term" value="F:metal ion binding"/>
    <property type="evidence" value="ECO:0007669"/>
    <property type="project" value="UniProtKB-KW"/>
</dbReference>
<dbReference type="NCBIfam" id="TIGR01224">
    <property type="entry name" value="hutI"/>
    <property type="match status" value="1"/>
</dbReference>
<accession>A0AAE1EDN1</accession>
<comment type="caution">
    <text evidence="13">The sequence shown here is derived from an EMBL/GenBank/DDBJ whole genome shotgun (WGS) entry which is preliminary data.</text>
</comment>
<comment type="cofactor">
    <cofactor evidence="2">
        <name>Fe(3+)</name>
        <dbReference type="ChEBI" id="CHEBI:29034"/>
    </cofactor>
</comment>
<dbReference type="Pfam" id="PF01979">
    <property type="entry name" value="Amidohydro_1"/>
    <property type="match status" value="1"/>
</dbReference>
<proteinExistence type="inferred from homology"/>
<dbReference type="GO" id="GO:0005737">
    <property type="term" value="C:cytoplasm"/>
    <property type="evidence" value="ECO:0007669"/>
    <property type="project" value="InterPro"/>
</dbReference>
<keyword evidence="9" id="KW-0369">Histidine metabolism</keyword>
<evidence type="ECO:0000313" key="13">
    <source>
        <dbReference type="EMBL" id="KAK3803087.1"/>
    </source>
</evidence>
<gene>
    <name evidence="13" type="ORF">RRG08_028008</name>
</gene>
<comment type="pathway">
    <text evidence="3">Amino-acid degradation; L-histidine degradation into L-glutamate; N-formimidoyl-L-glutamate from L-histidine: step 3/3.</text>
</comment>
<dbReference type="Proteomes" id="UP001283361">
    <property type="component" value="Unassembled WGS sequence"/>
</dbReference>
<dbReference type="SUPFAM" id="SSF51556">
    <property type="entry name" value="Metallo-dependent hydrolases"/>
    <property type="match status" value="1"/>
</dbReference>
<dbReference type="PANTHER" id="PTHR42752:SF1">
    <property type="entry name" value="IMIDAZOLONEPROPIONASE-RELATED"/>
    <property type="match status" value="1"/>
</dbReference>
<evidence type="ECO:0000256" key="10">
    <source>
        <dbReference type="ARBA" id="ARBA00022833"/>
    </source>
</evidence>
<keyword evidence="8" id="KW-0378">Hydrolase</keyword>
<keyword evidence="10" id="KW-0862">Zinc</keyword>
<evidence type="ECO:0000256" key="11">
    <source>
        <dbReference type="ARBA" id="ARBA00023004"/>
    </source>
</evidence>
<feature type="domain" description="Amidohydrolase-related" evidence="12">
    <location>
        <begin position="391"/>
        <end position="735"/>
    </location>
</feature>
<dbReference type="Gene3D" id="3.20.20.140">
    <property type="entry name" value="Metal-dependent hydrolases"/>
    <property type="match status" value="1"/>
</dbReference>
<evidence type="ECO:0000256" key="3">
    <source>
        <dbReference type="ARBA" id="ARBA00004758"/>
    </source>
</evidence>
<dbReference type="FunFam" id="3.20.20.140:FF:000007">
    <property type="entry name" value="Imidazolonepropionase"/>
    <property type="match status" value="1"/>
</dbReference>
<evidence type="ECO:0000256" key="7">
    <source>
        <dbReference type="ARBA" id="ARBA00022723"/>
    </source>
</evidence>
<dbReference type="GO" id="GO:0050480">
    <property type="term" value="F:imidazolonepropionase activity"/>
    <property type="evidence" value="ECO:0007669"/>
    <property type="project" value="UniProtKB-EC"/>
</dbReference>
<dbReference type="InterPro" id="IPR032466">
    <property type="entry name" value="Metal_Hydrolase"/>
</dbReference>
<keyword evidence="7" id="KW-0479">Metal-binding</keyword>
<comment type="similarity">
    <text evidence="4">Belongs to the metallo-dependent hydrolases superfamily. HutI family.</text>
</comment>
<evidence type="ECO:0000256" key="4">
    <source>
        <dbReference type="ARBA" id="ARBA00008002"/>
    </source>
</evidence>
<keyword evidence="14" id="KW-1185">Reference proteome</keyword>
<evidence type="ECO:0000256" key="8">
    <source>
        <dbReference type="ARBA" id="ARBA00022801"/>
    </source>
</evidence>
<comment type="catalytic activity">
    <reaction evidence="1">
        <text>4-imidazolone-5-propanoate + H2O = N-formimidoyl-L-glutamate</text>
        <dbReference type="Rhea" id="RHEA:23660"/>
        <dbReference type="ChEBI" id="CHEBI:15377"/>
        <dbReference type="ChEBI" id="CHEBI:58928"/>
        <dbReference type="ChEBI" id="CHEBI:77893"/>
        <dbReference type="EC" id="3.5.2.7"/>
    </reaction>
</comment>
<reference evidence="13" key="1">
    <citation type="journal article" date="2023" name="G3 (Bethesda)">
        <title>A reference genome for the long-term kleptoplast-retaining sea slug Elysia crispata morphotype clarki.</title>
        <authorList>
            <person name="Eastman K.E."/>
            <person name="Pendleton A.L."/>
            <person name="Shaikh M.A."/>
            <person name="Suttiyut T."/>
            <person name="Ogas R."/>
            <person name="Tomko P."/>
            <person name="Gavelis G."/>
            <person name="Widhalm J.R."/>
            <person name="Wisecaver J.H."/>
        </authorList>
    </citation>
    <scope>NUCLEOTIDE SEQUENCE</scope>
    <source>
        <strain evidence="13">ECLA1</strain>
    </source>
</reference>
<dbReference type="InterPro" id="IPR005920">
    <property type="entry name" value="HutI"/>
</dbReference>
<evidence type="ECO:0000256" key="5">
    <source>
        <dbReference type="ARBA" id="ARBA00012864"/>
    </source>
</evidence>
<dbReference type="AlphaFoldDB" id="A0AAE1EDN1"/>